<evidence type="ECO:0000313" key="1">
    <source>
        <dbReference type="EMBL" id="KAJ8960074.1"/>
    </source>
</evidence>
<evidence type="ECO:0008006" key="3">
    <source>
        <dbReference type="Google" id="ProtNLM"/>
    </source>
</evidence>
<gene>
    <name evidence="1" type="ORF">NQ318_009516</name>
</gene>
<dbReference type="PANTHER" id="PTHR31511">
    <property type="entry name" value="PROTEIN CBG23764"/>
    <property type="match status" value="1"/>
</dbReference>
<dbReference type="Proteomes" id="UP001162162">
    <property type="component" value="Unassembled WGS sequence"/>
</dbReference>
<accession>A0AAV8Z7H2</accession>
<comment type="caution">
    <text evidence="1">The sequence shown here is derived from an EMBL/GenBank/DDBJ whole genome shotgun (WGS) entry which is preliminary data.</text>
</comment>
<dbReference type="AlphaFoldDB" id="A0AAV8Z7H2"/>
<dbReference type="EMBL" id="JAPWTK010000010">
    <property type="protein sequence ID" value="KAJ8960074.1"/>
    <property type="molecule type" value="Genomic_DNA"/>
</dbReference>
<proteinExistence type="predicted"/>
<sequence length="536" mass="62740">MEYNPNDINLFNRIKDEIPYITYKYNDFKLFLVAMELNRLNRKELLYELKLADIELSLDNKLLATEGSSFVRNVNTVPPVNSSTPNRDYVPVYKWGIHFSGDHHDKQGLSVNAFIERAEDLRLSLGVSEEELKNSVTDLLKGNALVWHRSSETPSRLRNRSLVVDLEVYNHRFLSKCSLPRDGLMVIHLLSEVIKIHNADKVIMELFGRYILQTQKIVDNKSFNTANKVIDSAADLNDVFYVFVDLMTTQMSEFQKRDSGWELQFIMYVEINLNKFCAFGGSSYMKLPSFIEKKKGIVNVHNQDQCCFLWAIISALHPVRERTLDVSSYPQFSTVLDIEGITFLLTYILWKVTSKTIKSYIELLDRYIILRKNYTYVHINLLLITSECGNSHYCWIKNLSRLVLSQISNSQHKKYFCDGCLLHFSNENLLFQHQQNDCNHLYTSIPSREIKKDKYGAYILEPNPHYSYTNRTFRHEPYSFAYLIKYSFNDSLSKFELYRGANAANVFVKKTENYLTRIHENYLKPIIPMEHLTREK</sequence>
<evidence type="ECO:0000313" key="2">
    <source>
        <dbReference type="Proteomes" id="UP001162162"/>
    </source>
</evidence>
<organism evidence="1 2">
    <name type="scientific">Aromia moschata</name>
    <dbReference type="NCBI Taxonomy" id="1265417"/>
    <lineage>
        <taxon>Eukaryota</taxon>
        <taxon>Metazoa</taxon>
        <taxon>Ecdysozoa</taxon>
        <taxon>Arthropoda</taxon>
        <taxon>Hexapoda</taxon>
        <taxon>Insecta</taxon>
        <taxon>Pterygota</taxon>
        <taxon>Neoptera</taxon>
        <taxon>Endopterygota</taxon>
        <taxon>Coleoptera</taxon>
        <taxon>Polyphaga</taxon>
        <taxon>Cucujiformia</taxon>
        <taxon>Chrysomeloidea</taxon>
        <taxon>Cerambycidae</taxon>
        <taxon>Cerambycinae</taxon>
        <taxon>Callichromatini</taxon>
        <taxon>Aromia</taxon>
    </lineage>
</organism>
<keyword evidence="2" id="KW-1185">Reference proteome</keyword>
<dbReference type="PANTHER" id="PTHR31511:SF12">
    <property type="entry name" value="RHO TERMINATION FACTOR N-TERMINAL DOMAIN-CONTAINING PROTEIN"/>
    <property type="match status" value="1"/>
</dbReference>
<protein>
    <recommendedName>
        <fullName evidence="3">C2H2-type domain-containing protein</fullName>
    </recommendedName>
</protein>
<name>A0AAV8Z7H2_9CUCU</name>
<reference evidence="1" key="1">
    <citation type="journal article" date="2023" name="Insect Mol. Biol.">
        <title>Genome sequencing provides insights into the evolution of gene families encoding plant cell wall-degrading enzymes in longhorned beetles.</title>
        <authorList>
            <person name="Shin N.R."/>
            <person name="Okamura Y."/>
            <person name="Kirsch R."/>
            <person name="Pauchet Y."/>
        </authorList>
    </citation>
    <scope>NUCLEOTIDE SEQUENCE</scope>
    <source>
        <strain evidence="1">AMC_N1</strain>
    </source>
</reference>